<dbReference type="Pfam" id="PF02965">
    <property type="entry name" value="Met_synt_B12"/>
    <property type="match status" value="1"/>
</dbReference>
<feature type="domain" description="AdoMet activation" evidence="1">
    <location>
        <begin position="94"/>
        <end position="202"/>
    </location>
</feature>
<name>A0A532UU32_UNCL8</name>
<organism evidence="2 3">
    <name type="scientific">candidate division LCP-89 bacterium B3_LCP</name>
    <dbReference type="NCBI Taxonomy" id="2012998"/>
    <lineage>
        <taxon>Bacteria</taxon>
        <taxon>Pseudomonadati</taxon>
        <taxon>Bacteria division LCP-89</taxon>
    </lineage>
</organism>
<proteinExistence type="predicted"/>
<comment type="caution">
    <text evidence="2">The sequence shown here is derived from an EMBL/GenBank/DDBJ whole genome shotgun (WGS) entry which is preliminary data.</text>
</comment>
<reference evidence="2 3" key="1">
    <citation type="submission" date="2017-06" db="EMBL/GenBank/DDBJ databases">
        <title>Novel microbial phyla capable of carbon fixation and sulfur reduction in deep-sea sediments.</title>
        <authorList>
            <person name="Huang J."/>
            <person name="Baker B."/>
            <person name="Wang Y."/>
        </authorList>
    </citation>
    <scope>NUCLEOTIDE SEQUENCE [LARGE SCALE GENOMIC DNA]</scope>
    <source>
        <strain evidence="2">B3_LCP</strain>
    </source>
</reference>
<protein>
    <recommendedName>
        <fullName evidence="1">AdoMet activation domain-containing protein</fullName>
    </recommendedName>
</protein>
<sequence length="204" mass="22332">MEIITDLKSEPDLKHVHSRMGFKGKTDGIPENMQKLVDEMILCGQEICTPKAVYDYKPAELIPPNIIELEGSFSINSSKAFNWMEGCSGLYLAAVTIGPGLDREVARLSESDDMTRAFLLNAYGAEAAEATMAELNKRIIGFAREQGLSTTKRYSPGYGDWHISAQSELLGSLQVEQIGIQLTDSYLMIPEKSVSAIIGAKPIA</sequence>
<dbReference type="InterPro" id="IPR037010">
    <property type="entry name" value="VitB12-dep_Met_synth_activ_sf"/>
</dbReference>
<dbReference type="SUPFAM" id="SSF56507">
    <property type="entry name" value="Methionine synthase activation domain-like"/>
    <property type="match status" value="1"/>
</dbReference>
<dbReference type="InterPro" id="IPR004223">
    <property type="entry name" value="VitB12-dep_Met_synth_activ_dom"/>
</dbReference>
<accession>A0A532UU32</accession>
<dbReference type="EMBL" id="NJBN01000010">
    <property type="protein sequence ID" value="TKJ38421.1"/>
    <property type="molecule type" value="Genomic_DNA"/>
</dbReference>
<dbReference type="AlphaFoldDB" id="A0A532UU32"/>
<evidence type="ECO:0000313" key="2">
    <source>
        <dbReference type="EMBL" id="TKJ38421.1"/>
    </source>
</evidence>
<dbReference type="Gene3D" id="3.40.109.40">
    <property type="match status" value="1"/>
</dbReference>
<gene>
    <name evidence="2" type="ORF">CEE37_12955</name>
</gene>
<dbReference type="Proteomes" id="UP000319619">
    <property type="component" value="Unassembled WGS sequence"/>
</dbReference>
<evidence type="ECO:0000259" key="1">
    <source>
        <dbReference type="Pfam" id="PF02965"/>
    </source>
</evidence>
<evidence type="ECO:0000313" key="3">
    <source>
        <dbReference type="Proteomes" id="UP000319619"/>
    </source>
</evidence>
<dbReference type="GO" id="GO:0008705">
    <property type="term" value="F:methionine synthase activity"/>
    <property type="evidence" value="ECO:0007669"/>
    <property type="project" value="InterPro"/>
</dbReference>